<dbReference type="PRINTS" id="PR00320">
    <property type="entry name" value="GPROTEINBRPT"/>
</dbReference>
<feature type="region of interest" description="Disordered" evidence="4">
    <location>
        <begin position="1"/>
        <end position="27"/>
    </location>
</feature>
<dbReference type="RefSeq" id="XP_044978172.1">
    <property type="nucleotide sequence ID" value="XM_045122237.1"/>
</dbReference>
<dbReference type="GO" id="GO:0006364">
    <property type="term" value="P:rRNA processing"/>
    <property type="evidence" value="ECO:0007669"/>
    <property type="project" value="InterPro"/>
</dbReference>
<evidence type="ECO:0000313" key="5">
    <source>
        <dbReference type="EnsemblPlants" id="HORVU.MOREX.r3.3HG0311440.1"/>
    </source>
</evidence>
<dbReference type="PANTHER" id="PTHR14091:SF2">
    <property type="entry name" value="ANAPHASE-PROMOTING COMPLEX SUBUNIT 4 WD40 DOMAIN-CONTAINING PROTEIN"/>
    <property type="match status" value="1"/>
</dbReference>
<dbReference type="SMR" id="A0A8I7B6A8"/>
<dbReference type="PROSITE" id="PS00678">
    <property type="entry name" value="WD_REPEATS_1"/>
    <property type="match status" value="2"/>
</dbReference>
<dbReference type="InterPro" id="IPR020472">
    <property type="entry name" value="WD40_PAC1"/>
</dbReference>
<gene>
    <name evidence="5" type="primary">LOC123445273</name>
</gene>
<reference evidence="5" key="2">
    <citation type="submission" date="2020-10" db="EMBL/GenBank/DDBJ databases">
        <authorList>
            <person name="Scholz U."/>
            <person name="Mascher M."/>
            <person name="Fiebig A."/>
        </authorList>
    </citation>
    <scope>NUCLEOTIDE SEQUENCE [LARGE SCALE GENOMIC DNA]</scope>
    <source>
        <strain evidence="5">cv. Morex</strain>
    </source>
</reference>
<dbReference type="EnsemblPlants" id="HORVU.MOREX.r3.3HG0311440.1">
    <property type="protein sequence ID" value="HORVU.MOREX.r3.3HG0311440.1"/>
    <property type="gene ID" value="HORVU.MOREX.r3.3HG0311440"/>
</dbReference>
<dbReference type="PROSITE" id="PS50294">
    <property type="entry name" value="WD_REPEATS_REGION"/>
    <property type="match status" value="2"/>
</dbReference>
<dbReference type="InterPro" id="IPR015943">
    <property type="entry name" value="WD40/YVTN_repeat-like_dom_sf"/>
</dbReference>
<dbReference type="GeneID" id="123445273"/>
<dbReference type="OrthoDB" id="270624at2759"/>
<dbReference type="AlphaFoldDB" id="A0A8I7B6A8"/>
<evidence type="ECO:0000256" key="1">
    <source>
        <dbReference type="ARBA" id="ARBA00022574"/>
    </source>
</evidence>
<dbReference type="PANTHER" id="PTHR14091">
    <property type="entry name" value="PERIODIC TRYPTOPHAN PROTEIN 1"/>
    <property type="match status" value="1"/>
</dbReference>
<dbReference type="PROSITE" id="PS50082">
    <property type="entry name" value="WD_REPEATS_2"/>
    <property type="match status" value="2"/>
</dbReference>
<keyword evidence="2" id="KW-0677">Repeat</keyword>
<feature type="region of interest" description="Disordered" evidence="4">
    <location>
        <begin position="103"/>
        <end position="138"/>
    </location>
</feature>
<dbReference type="InterPro" id="IPR044285">
    <property type="entry name" value="PWP1"/>
</dbReference>
<keyword evidence="1 3" id="KW-0853">WD repeat</keyword>
<name>A0A8I7B6A8_HORVV</name>
<protein>
    <recommendedName>
        <fullName evidence="7">Anaphase-promoting complex subunit 4 WD40 domain-containing protein</fullName>
    </recommendedName>
</protein>
<evidence type="ECO:0000256" key="3">
    <source>
        <dbReference type="PROSITE-ProRule" id="PRU00221"/>
    </source>
</evidence>
<accession>A0A8I7B6A8</accession>
<dbReference type="FunFam" id="2.130.10.10:FF:000485">
    <property type="entry name" value="Putative WD repeat-containing protein C17D11.16"/>
    <property type="match status" value="1"/>
</dbReference>
<dbReference type="Gene3D" id="2.130.10.10">
    <property type="entry name" value="YVTN repeat-like/Quinoprotein amine dehydrogenase"/>
    <property type="match status" value="2"/>
</dbReference>
<feature type="repeat" description="WD" evidence="3">
    <location>
        <begin position="392"/>
        <end position="434"/>
    </location>
</feature>
<keyword evidence="6" id="KW-1185">Reference proteome</keyword>
<sequence length="483" mass="52579">MISSMSWVPRGAARSAPIQADPPTQEEIDEAMRTIALVTQYAGNDADADDGEMEVDGADQEVARAKAAAEALGRTGSGGAVVVGASDGLEELHMEEYDDEDYEPELLSTGSGGLYYASNEEDPHLVRNNDDDDGDEDDEEIEDMAIKPTDMLIVCAHNDDEFNSLQVSIVEELEDGDLNMYVHHEVPLSDFPLCTAWMDFNFTDAKKEGNFIAVGTMDPAIEIWNLDIVDAVKPHIVLGGLSKNKEKVKGEKGEKYKEGSHRSSVLGLAWNTVVRNALASASADKTVKVWDLYTGKCDRTLQNHDGKVQSVAWRSPEVLLSGSFDRSVAMTDMRNDRQSCHKWSVEADVESLVCDPHNEHTFVVSLDNRTVQAFDMRTASSHSNCGQPKFTLHAHEKAVSSVSFAPSTPNLLATGSTDNTVKLWDLSNNQPSCVVSLNPNLGAIFSVSFSNDSPFLLACGGSKGKLKVWNTLLDPAVASKFSK</sequence>
<reference evidence="6" key="1">
    <citation type="journal article" date="2012" name="Nature">
        <title>A physical, genetic and functional sequence assembly of the barley genome.</title>
        <authorList>
            <consortium name="The International Barley Genome Sequencing Consortium"/>
            <person name="Mayer K.F."/>
            <person name="Waugh R."/>
            <person name="Brown J.W."/>
            <person name="Schulman A."/>
            <person name="Langridge P."/>
            <person name="Platzer M."/>
            <person name="Fincher G.B."/>
            <person name="Muehlbauer G.J."/>
            <person name="Sato K."/>
            <person name="Close T.J."/>
            <person name="Wise R.P."/>
            <person name="Stein N."/>
        </authorList>
    </citation>
    <scope>NUCLEOTIDE SEQUENCE [LARGE SCALE GENOMIC DNA]</scope>
    <source>
        <strain evidence="6">cv. Morex</strain>
    </source>
</reference>
<evidence type="ECO:0000313" key="6">
    <source>
        <dbReference type="Proteomes" id="UP000011116"/>
    </source>
</evidence>
<reference evidence="5" key="3">
    <citation type="submission" date="2022-01" db="UniProtKB">
        <authorList>
            <consortium name="EnsemblPlants"/>
        </authorList>
    </citation>
    <scope>IDENTIFICATION</scope>
    <source>
        <strain evidence="5">subsp. vulgare</strain>
    </source>
</reference>
<evidence type="ECO:0008006" key="7">
    <source>
        <dbReference type="Google" id="ProtNLM"/>
    </source>
</evidence>
<dbReference type="Proteomes" id="UP000011116">
    <property type="component" value="Chromosome 3H"/>
</dbReference>
<dbReference type="Pfam" id="PF00400">
    <property type="entry name" value="WD40"/>
    <property type="match status" value="4"/>
</dbReference>
<dbReference type="GO" id="GO:0005634">
    <property type="term" value="C:nucleus"/>
    <property type="evidence" value="ECO:0000318"/>
    <property type="project" value="GO_Central"/>
</dbReference>
<evidence type="ECO:0000256" key="2">
    <source>
        <dbReference type="ARBA" id="ARBA00022737"/>
    </source>
</evidence>
<dbReference type="SUPFAM" id="SSF50978">
    <property type="entry name" value="WD40 repeat-like"/>
    <property type="match status" value="1"/>
</dbReference>
<dbReference type="FunFam" id="2.130.10.10:FF:000714">
    <property type="entry name" value="Transducin/WD40 repeat-like superfamily protein"/>
    <property type="match status" value="1"/>
</dbReference>
<dbReference type="SMART" id="SM00320">
    <property type="entry name" value="WD40"/>
    <property type="match status" value="5"/>
</dbReference>
<dbReference type="Gramene" id="HORVU.MOREX.r2.3HG0260070.1">
    <property type="protein sequence ID" value="HORVU.MOREX.r2.3HG0260070.1"/>
    <property type="gene ID" value="HORVU.MOREX.r2.3HG0260070"/>
</dbReference>
<dbReference type="KEGG" id="hvg:123445273"/>
<dbReference type="Gramene" id="HORVU.MOREX.r3.3HG0311440.1">
    <property type="protein sequence ID" value="HORVU.MOREX.r3.3HG0311440.1"/>
    <property type="gene ID" value="HORVU.MOREX.r3.3HG0311440"/>
</dbReference>
<feature type="repeat" description="WD" evidence="3">
    <location>
        <begin position="258"/>
        <end position="300"/>
    </location>
</feature>
<evidence type="ECO:0000256" key="4">
    <source>
        <dbReference type="SAM" id="MobiDB-lite"/>
    </source>
</evidence>
<dbReference type="InterPro" id="IPR036322">
    <property type="entry name" value="WD40_repeat_dom_sf"/>
</dbReference>
<dbReference type="InterPro" id="IPR019775">
    <property type="entry name" value="WD40_repeat_CS"/>
</dbReference>
<proteinExistence type="predicted"/>
<organism evidence="5 6">
    <name type="scientific">Hordeum vulgare subsp. vulgare</name>
    <name type="common">Domesticated barley</name>
    <dbReference type="NCBI Taxonomy" id="112509"/>
    <lineage>
        <taxon>Eukaryota</taxon>
        <taxon>Viridiplantae</taxon>
        <taxon>Streptophyta</taxon>
        <taxon>Embryophyta</taxon>
        <taxon>Tracheophyta</taxon>
        <taxon>Spermatophyta</taxon>
        <taxon>Magnoliopsida</taxon>
        <taxon>Liliopsida</taxon>
        <taxon>Poales</taxon>
        <taxon>Poaceae</taxon>
        <taxon>BOP clade</taxon>
        <taxon>Pooideae</taxon>
        <taxon>Triticodae</taxon>
        <taxon>Triticeae</taxon>
        <taxon>Hordeinae</taxon>
        <taxon>Hordeum</taxon>
    </lineage>
</organism>
<dbReference type="InterPro" id="IPR001680">
    <property type="entry name" value="WD40_rpt"/>
</dbReference>